<dbReference type="AlphaFoldDB" id="I4EUA4"/>
<keyword evidence="1" id="KW-0472">Membrane</keyword>
<evidence type="ECO:0000313" key="3">
    <source>
        <dbReference type="Proteomes" id="UP000006461"/>
    </source>
</evidence>
<dbReference type="eggNOG" id="ENOG5032TA1">
    <property type="taxonomic scope" value="Bacteria"/>
</dbReference>
<evidence type="ECO:0000313" key="2">
    <source>
        <dbReference type="EMBL" id="CCH86967.1"/>
    </source>
</evidence>
<dbReference type="KEGG" id="mmar:MODMU_1521"/>
<gene>
    <name evidence="2" type="ordered locus">MODMU_1521</name>
</gene>
<feature type="transmembrane region" description="Helical" evidence="1">
    <location>
        <begin position="121"/>
        <end position="142"/>
    </location>
</feature>
<keyword evidence="1" id="KW-1133">Transmembrane helix</keyword>
<keyword evidence="1" id="KW-0812">Transmembrane</keyword>
<dbReference type="OMA" id="WALSMIV"/>
<organism evidence="2 3">
    <name type="scientific">Modestobacter italicus (strain DSM 44449 / CECT 9708 / BC 501)</name>
    <dbReference type="NCBI Taxonomy" id="2732864"/>
    <lineage>
        <taxon>Bacteria</taxon>
        <taxon>Bacillati</taxon>
        <taxon>Actinomycetota</taxon>
        <taxon>Actinomycetes</taxon>
        <taxon>Geodermatophilales</taxon>
        <taxon>Geodermatophilaceae</taxon>
        <taxon>Modestobacter</taxon>
    </lineage>
</organism>
<proteinExistence type="predicted"/>
<accession>I4EUA4</accession>
<evidence type="ECO:0000256" key="1">
    <source>
        <dbReference type="SAM" id="Phobius"/>
    </source>
</evidence>
<feature type="transmembrane region" description="Helical" evidence="1">
    <location>
        <begin position="69"/>
        <end position="89"/>
    </location>
</feature>
<dbReference type="HOGENOM" id="CLU_1381960_0_0_11"/>
<reference evidence="2 3" key="1">
    <citation type="journal article" date="2012" name="J. Bacteriol.">
        <title>Genome Sequence of Radiation-Resistant Modestobacter marinus Strain BC501, a Representative Actinobacterium That Thrives on Calcareous Stone Surfaces.</title>
        <authorList>
            <person name="Normand P."/>
            <person name="Gury J."/>
            <person name="Pujic P."/>
            <person name="Chouaia B."/>
            <person name="Crotti E."/>
            <person name="Brusetti L."/>
            <person name="Daffonchio D."/>
            <person name="Vacherie B."/>
            <person name="Barbe V."/>
            <person name="Medigue C."/>
            <person name="Calteau A."/>
            <person name="Ghodhbane-Gtari F."/>
            <person name="Essoussi I."/>
            <person name="Nouioui I."/>
            <person name="Abbassi-Ghozzi I."/>
            <person name="Gtari M."/>
        </authorList>
    </citation>
    <scope>NUCLEOTIDE SEQUENCE [LARGE SCALE GENOMIC DNA]</scope>
    <source>
        <strain evidence="3">BC 501</strain>
    </source>
</reference>
<sequence>MTGVGVLAVGLLLCFAGLASIHLAVLASGFALGWLLAESLGGSLGVISIVALCAAVVAWVLATLVFRAALLVVGGVAGGVIGAKLFGLLEGDDGNVLLAVLFTLAVAVLAGLAAQHLHDTALVWICAFGGAGLALSGAARAWPDGLEFLRTPDTTAETVIAAAAWLALGAVGWSVQRRWASRRDQSRSA</sequence>
<protein>
    <submittedName>
        <fullName evidence="2">Nickel/cobalt efflux system</fullName>
    </submittedName>
</protein>
<dbReference type="Proteomes" id="UP000006461">
    <property type="component" value="Chromosome"/>
</dbReference>
<name>I4EUA4_MODI5</name>
<dbReference type="EMBL" id="FO203431">
    <property type="protein sequence ID" value="CCH86967.1"/>
    <property type="molecule type" value="Genomic_DNA"/>
</dbReference>
<feature type="transmembrane region" description="Helical" evidence="1">
    <location>
        <begin position="95"/>
        <end position="114"/>
    </location>
</feature>
<keyword evidence="3" id="KW-1185">Reference proteome</keyword>
<feature type="transmembrane region" description="Helical" evidence="1">
    <location>
        <begin position="43"/>
        <end position="62"/>
    </location>
</feature>
<feature type="transmembrane region" description="Helical" evidence="1">
    <location>
        <begin position="154"/>
        <end position="175"/>
    </location>
</feature>